<proteinExistence type="predicted"/>
<dbReference type="InterPro" id="IPR025332">
    <property type="entry name" value="DUF4238"/>
</dbReference>
<reference evidence="1 2" key="1">
    <citation type="submission" date="2020-02" db="EMBL/GenBank/DDBJ databases">
        <authorList>
            <person name="Babadi Z.K."/>
            <person name="Risdian C."/>
            <person name="Ebrahimipour G.H."/>
            <person name="Wink J."/>
        </authorList>
    </citation>
    <scope>NUCLEOTIDE SEQUENCE [LARGE SCALE GENOMIC DNA]</scope>
    <source>
        <strain evidence="1 2">ZKHCc1 1396</strain>
    </source>
</reference>
<evidence type="ECO:0000313" key="2">
    <source>
        <dbReference type="Proteomes" id="UP001516472"/>
    </source>
</evidence>
<accession>A0ABR9PJX7</accession>
<comment type="caution">
    <text evidence="1">The sequence shown here is derived from an EMBL/GenBank/DDBJ whole genome shotgun (WGS) entry which is preliminary data.</text>
</comment>
<name>A0ABR9PJX7_9BACT</name>
<dbReference type="Proteomes" id="UP001516472">
    <property type="component" value="Unassembled WGS sequence"/>
</dbReference>
<dbReference type="Pfam" id="PF14022">
    <property type="entry name" value="DUF4238"/>
    <property type="match status" value="1"/>
</dbReference>
<protein>
    <submittedName>
        <fullName evidence="1">DUF4238 domain-containing protein</fullName>
    </submittedName>
</protein>
<keyword evidence="2" id="KW-1185">Reference proteome</keyword>
<dbReference type="EMBL" id="JAAIYO010000002">
    <property type="protein sequence ID" value="MBE4748248.1"/>
    <property type="molecule type" value="Genomic_DNA"/>
</dbReference>
<gene>
    <name evidence="1" type="ORF">G4177_08650</name>
</gene>
<organism evidence="1 2">
    <name type="scientific">Corallococcus soli</name>
    <dbReference type="NCBI Taxonomy" id="2710757"/>
    <lineage>
        <taxon>Bacteria</taxon>
        <taxon>Pseudomonadati</taxon>
        <taxon>Myxococcota</taxon>
        <taxon>Myxococcia</taxon>
        <taxon>Myxococcales</taxon>
        <taxon>Cystobacterineae</taxon>
        <taxon>Myxococcaceae</taxon>
        <taxon>Corallococcus</taxon>
    </lineage>
</organism>
<dbReference type="RefSeq" id="WP_193347677.1">
    <property type="nucleotide sequence ID" value="NZ_CBCSIP010000014.1"/>
</dbReference>
<sequence>MSITRDNHYVPIWYQRGFLETGCTQLAYRDLRPKAHHLPDGSLKPGRSRFKSSPKQCFVQRDLYTTAFGDLLNDEIERRLFGQIDADGAPAVKALIGEDPSAWHTHFEMMFRFIDIQKLRTPKGLDWLKMSYPRLSQNELMMEMQGIQAMHCTIWMEGVREIVSAADSEVKFIISDHPVTIYNHGVPPTAAGCRYPLDPSIALKGSQTIYPLDRDHCLILTNFEYAKDKNAAPLERRTFARNFRTSFTRTDTFVRTRRLSADDVRRINRVIKVRAHRYVAAGREEWLDPEVGDMTPWDSLREVLRPPQEALWRFGGDLFAGFEDGRVYYQDAFGRTEKEADFLKKPPPKVDLSPRDVCGCGSGKLFGVCCQPLPQQLRPIWTERGIRERNLMLYRGIEGILGLGKAPDWLEVRRALSDEQIRDVHSLYRALWPIETDILKLLPKPDGRPRAVYTGLLHPMAIMEFAFGSALYFGELIIESPFLHAANMRPEFSPIENPRRYHQEFIKTVFLFLKLMPLVEAGYVNLIPNPTVFDIYLQQQMMQMANVRSAGSRISPAEDKRAMRLMDQDCRRSLMSMPEEYHLAQFRKMSPKLDAYGRDAAIAGFRRLRELDPLAAVQDGLMDGGKDSGQYSSFRMAPNFEMALYLAQATGASIVTDSPHRWKEVQLAVLRQGGCQPPEVAEFARALAATPLGFVNEIEDYMRVSATGAYEGYGPLFRDVFSCLSELGHQGAKPNWDAQLASRLEQLNREAQRQMRQTVPSFTQGVVRGIFPTHGIQHNNVSRLLLMSSSEHHLPSVPMAFFIEPAPDQKA</sequence>
<evidence type="ECO:0000313" key="1">
    <source>
        <dbReference type="EMBL" id="MBE4748248.1"/>
    </source>
</evidence>